<reference evidence="2" key="2">
    <citation type="submission" date="2015-01" db="EMBL/GenBank/DDBJ databases">
        <title>Evolutionary Origins and Diversification of the Mycorrhizal Mutualists.</title>
        <authorList>
            <consortium name="DOE Joint Genome Institute"/>
            <consortium name="Mycorrhizal Genomics Consortium"/>
            <person name="Kohler A."/>
            <person name="Kuo A."/>
            <person name="Nagy L.G."/>
            <person name="Floudas D."/>
            <person name="Copeland A."/>
            <person name="Barry K.W."/>
            <person name="Cichocki N."/>
            <person name="Veneault-Fourrey C."/>
            <person name="LaButti K."/>
            <person name="Lindquist E.A."/>
            <person name="Lipzen A."/>
            <person name="Lundell T."/>
            <person name="Morin E."/>
            <person name="Murat C."/>
            <person name="Riley R."/>
            <person name="Ohm R."/>
            <person name="Sun H."/>
            <person name="Tunlid A."/>
            <person name="Henrissat B."/>
            <person name="Grigoriev I.V."/>
            <person name="Hibbett D.S."/>
            <person name="Martin F."/>
        </authorList>
    </citation>
    <scope>NUCLEOTIDE SEQUENCE [LARGE SCALE GENOMIC DNA]</scope>
    <source>
        <strain evidence="2">h7</strain>
    </source>
</reference>
<accession>A0A0C3BY14</accession>
<evidence type="ECO:0000313" key="2">
    <source>
        <dbReference type="Proteomes" id="UP000053424"/>
    </source>
</evidence>
<proteinExistence type="predicted"/>
<dbReference type="AlphaFoldDB" id="A0A0C3BY14"/>
<dbReference type="HOGENOM" id="CLU_2277850_0_0_1"/>
<evidence type="ECO:0000313" key="1">
    <source>
        <dbReference type="EMBL" id="KIM36944.1"/>
    </source>
</evidence>
<sequence>MAMQCHKFYRTRLSFDVEVFFNVCPGLTVSALPWQFLMGPSFETLNHSISQIRASVFLPRISLGAIQSMNTLRSKSILGGSWRRLFVVRDYGVARVNLGELG</sequence>
<organism evidence="1 2">
    <name type="scientific">Hebeloma cylindrosporum</name>
    <dbReference type="NCBI Taxonomy" id="76867"/>
    <lineage>
        <taxon>Eukaryota</taxon>
        <taxon>Fungi</taxon>
        <taxon>Dikarya</taxon>
        <taxon>Basidiomycota</taxon>
        <taxon>Agaricomycotina</taxon>
        <taxon>Agaricomycetes</taxon>
        <taxon>Agaricomycetidae</taxon>
        <taxon>Agaricales</taxon>
        <taxon>Agaricineae</taxon>
        <taxon>Hymenogastraceae</taxon>
        <taxon>Hebeloma</taxon>
    </lineage>
</organism>
<dbReference type="Proteomes" id="UP000053424">
    <property type="component" value="Unassembled WGS sequence"/>
</dbReference>
<protein>
    <submittedName>
        <fullName evidence="1">Uncharacterized protein</fullName>
    </submittedName>
</protein>
<name>A0A0C3BY14_HEBCY</name>
<gene>
    <name evidence="1" type="ORF">M413DRAFT_282636</name>
</gene>
<reference evidence="1 2" key="1">
    <citation type="submission" date="2014-04" db="EMBL/GenBank/DDBJ databases">
        <authorList>
            <consortium name="DOE Joint Genome Institute"/>
            <person name="Kuo A."/>
            <person name="Gay G."/>
            <person name="Dore J."/>
            <person name="Kohler A."/>
            <person name="Nagy L.G."/>
            <person name="Floudas D."/>
            <person name="Copeland A."/>
            <person name="Barry K.W."/>
            <person name="Cichocki N."/>
            <person name="Veneault-Fourrey C."/>
            <person name="LaButti K."/>
            <person name="Lindquist E.A."/>
            <person name="Lipzen A."/>
            <person name="Lundell T."/>
            <person name="Morin E."/>
            <person name="Murat C."/>
            <person name="Sun H."/>
            <person name="Tunlid A."/>
            <person name="Henrissat B."/>
            <person name="Grigoriev I.V."/>
            <person name="Hibbett D.S."/>
            <person name="Martin F."/>
            <person name="Nordberg H.P."/>
            <person name="Cantor M.N."/>
            <person name="Hua S.X."/>
        </authorList>
    </citation>
    <scope>NUCLEOTIDE SEQUENCE [LARGE SCALE GENOMIC DNA]</scope>
    <source>
        <strain evidence="2">h7</strain>
    </source>
</reference>
<dbReference type="EMBL" id="KN831801">
    <property type="protein sequence ID" value="KIM36944.1"/>
    <property type="molecule type" value="Genomic_DNA"/>
</dbReference>
<keyword evidence="2" id="KW-1185">Reference proteome</keyword>